<feature type="repeat" description="TPR" evidence="3">
    <location>
        <begin position="115"/>
        <end position="148"/>
    </location>
</feature>
<feature type="repeat" description="TPR" evidence="3">
    <location>
        <begin position="149"/>
        <end position="182"/>
    </location>
</feature>
<keyword evidence="6" id="KW-1185">Reference proteome</keyword>
<dbReference type="Pfam" id="PF13432">
    <property type="entry name" value="TPR_16"/>
    <property type="match status" value="1"/>
</dbReference>
<dbReference type="InterPro" id="IPR019734">
    <property type="entry name" value="TPR_rpt"/>
</dbReference>
<dbReference type="SMART" id="SM00028">
    <property type="entry name" value="TPR"/>
    <property type="match status" value="7"/>
</dbReference>
<feature type="repeat" description="TPR" evidence="3">
    <location>
        <begin position="285"/>
        <end position="318"/>
    </location>
</feature>
<comment type="caution">
    <text evidence="5">The sequence shown here is derived from an EMBL/GenBank/DDBJ whole genome shotgun (WGS) entry which is preliminary data.</text>
</comment>
<evidence type="ECO:0000313" key="6">
    <source>
        <dbReference type="Proteomes" id="UP000186551"/>
    </source>
</evidence>
<dbReference type="InterPro" id="IPR050498">
    <property type="entry name" value="Ycf3"/>
</dbReference>
<evidence type="ECO:0000313" key="5">
    <source>
        <dbReference type="EMBL" id="OKL41374.1"/>
    </source>
</evidence>
<evidence type="ECO:0000256" key="3">
    <source>
        <dbReference type="PROSITE-ProRule" id="PRU00339"/>
    </source>
</evidence>
<dbReference type="InterPro" id="IPR011990">
    <property type="entry name" value="TPR-like_helical_dom_sf"/>
</dbReference>
<organism evidence="5 6">
    <name type="scientific">Pontibacter flavimaris</name>
    <dbReference type="NCBI Taxonomy" id="1797110"/>
    <lineage>
        <taxon>Bacteria</taxon>
        <taxon>Pseudomonadati</taxon>
        <taxon>Bacteroidota</taxon>
        <taxon>Cytophagia</taxon>
        <taxon>Cytophagales</taxon>
        <taxon>Hymenobacteraceae</taxon>
        <taxon>Pontibacter</taxon>
    </lineage>
</organism>
<keyword evidence="1" id="KW-0677">Repeat</keyword>
<evidence type="ECO:0000256" key="2">
    <source>
        <dbReference type="ARBA" id="ARBA00022803"/>
    </source>
</evidence>
<dbReference type="PROSITE" id="PS50005">
    <property type="entry name" value="TPR"/>
    <property type="match status" value="5"/>
</dbReference>
<dbReference type="PANTHER" id="PTHR44858:SF1">
    <property type="entry name" value="UDP-N-ACETYLGLUCOSAMINE--PEPTIDE N-ACETYLGLUCOSAMINYLTRANSFERASE SPINDLY-RELATED"/>
    <property type="match status" value="1"/>
</dbReference>
<dbReference type="STRING" id="1797110.A3841_09940"/>
<feature type="repeat" description="TPR" evidence="3">
    <location>
        <begin position="217"/>
        <end position="250"/>
    </location>
</feature>
<dbReference type="EMBL" id="LVWA01000003">
    <property type="protein sequence ID" value="OKL41374.1"/>
    <property type="molecule type" value="Genomic_DNA"/>
</dbReference>
<reference evidence="5 6" key="1">
    <citation type="submission" date="2016-03" db="EMBL/GenBank/DDBJ databases">
        <title>Genome sequence of Pontibacter sp. nov., of the family cytophagaceae, isolated from marine sediment of the Yellow Sea, China.</title>
        <authorList>
            <person name="Zhang G."/>
            <person name="Zhang R."/>
        </authorList>
    </citation>
    <scope>NUCLEOTIDE SEQUENCE [LARGE SCALE GENOMIC DNA]</scope>
    <source>
        <strain evidence="5 6">S10-8</strain>
    </source>
</reference>
<dbReference type="Pfam" id="PF13429">
    <property type="entry name" value="TPR_15"/>
    <property type="match status" value="1"/>
</dbReference>
<dbReference type="GO" id="GO:0042802">
    <property type="term" value="F:identical protein binding"/>
    <property type="evidence" value="ECO:0007669"/>
    <property type="project" value="InterPro"/>
</dbReference>
<proteinExistence type="predicted"/>
<feature type="repeat" description="TPR" evidence="3">
    <location>
        <begin position="47"/>
        <end position="80"/>
    </location>
</feature>
<sequence>MLSVTLGACTLEEGNKEQMVNLQEVKDDPAAQLQNLNAALENSKRDGSLYARRAVVLLQNGELEKALEDAEEAVKLMKNEPASLFVKAQVLRAMGRSEEALPLALTAERNSFQRSSLYVLLGELYLQRKEYEQAMAYILKAQELSPADEFAYYYKGRVQEATGDSASAVRNYKLALEQSPNFMQPQRELAALLIDRGEHAAARPYLLEAMHQAPKDAKLWYNRGLLYQAEQKRDSAMLAYNRAVSINDTLSDAHYRLGVHQLVIGNSDEALEHLEKIYKVYRSDREYLERLATAYERTGLNTKALSTYQRLLAVDPTATYVKRSISRLKYKIARPIPDSAAVRLQEQIER</sequence>
<dbReference type="Pfam" id="PF13181">
    <property type="entry name" value="TPR_8"/>
    <property type="match status" value="1"/>
</dbReference>
<keyword evidence="4" id="KW-0175">Coiled coil</keyword>
<accession>A0A1Q5PGL0</accession>
<gene>
    <name evidence="5" type="ORF">A3841_09940</name>
</gene>
<dbReference type="PROSITE" id="PS50293">
    <property type="entry name" value="TPR_REGION"/>
    <property type="match status" value="1"/>
</dbReference>
<dbReference type="PANTHER" id="PTHR44858">
    <property type="entry name" value="TETRATRICOPEPTIDE REPEAT PROTEIN 6"/>
    <property type="match status" value="1"/>
</dbReference>
<name>A0A1Q5PGL0_9BACT</name>
<feature type="coiled-coil region" evidence="4">
    <location>
        <begin position="53"/>
        <end position="80"/>
    </location>
</feature>
<dbReference type="Proteomes" id="UP000186551">
    <property type="component" value="Unassembled WGS sequence"/>
</dbReference>
<evidence type="ECO:0000256" key="1">
    <source>
        <dbReference type="ARBA" id="ARBA00022737"/>
    </source>
</evidence>
<evidence type="ECO:0000256" key="4">
    <source>
        <dbReference type="SAM" id="Coils"/>
    </source>
</evidence>
<dbReference type="SUPFAM" id="SSF48452">
    <property type="entry name" value="TPR-like"/>
    <property type="match status" value="1"/>
</dbReference>
<keyword evidence="2 3" id="KW-0802">TPR repeat</keyword>
<protein>
    <submittedName>
        <fullName evidence="5">Uncharacterized protein</fullName>
    </submittedName>
</protein>
<dbReference type="Gene3D" id="1.25.40.10">
    <property type="entry name" value="Tetratricopeptide repeat domain"/>
    <property type="match status" value="3"/>
</dbReference>
<dbReference type="AlphaFoldDB" id="A0A1Q5PGL0"/>